<dbReference type="EMBL" id="KT163544">
    <property type="protein sequence ID" value="AKN21494.1"/>
    <property type="molecule type" value="mRNA"/>
</dbReference>
<dbReference type="OrthoDB" id="8904098at2759"/>
<feature type="transmembrane region" description="Helical" evidence="2">
    <location>
        <begin position="317"/>
        <end position="336"/>
    </location>
</feature>
<evidence type="ECO:0000256" key="1">
    <source>
        <dbReference type="ARBA" id="ARBA00022856"/>
    </source>
</evidence>
<dbReference type="AlphaFoldDB" id="A0A0H3YJ38"/>
<feature type="transmembrane region" description="Helical" evidence="2">
    <location>
        <begin position="165"/>
        <end position="182"/>
    </location>
</feature>
<keyword evidence="2" id="KW-1133">Transmembrane helix</keyword>
<evidence type="ECO:0000256" key="2">
    <source>
        <dbReference type="SAM" id="Phobius"/>
    </source>
</evidence>
<feature type="transmembrane region" description="Helical" evidence="2">
    <location>
        <begin position="7"/>
        <end position="30"/>
    </location>
</feature>
<feature type="transmembrane region" description="Helical" evidence="2">
    <location>
        <begin position="410"/>
        <end position="433"/>
    </location>
</feature>
<feature type="transmembrane region" description="Helical" evidence="2">
    <location>
        <begin position="138"/>
        <end position="159"/>
    </location>
</feature>
<feature type="transmembrane region" description="Helical" evidence="2">
    <location>
        <begin position="448"/>
        <end position="468"/>
    </location>
</feature>
<dbReference type="GO" id="GO:0015833">
    <property type="term" value="P:peptide transport"/>
    <property type="evidence" value="ECO:0007669"/>
    <property type="project" value="UniProtKB-KW"/>
</dbReference>
<evidence type="ECO:0000313" key="3">
    <source>
        <dbReference type="EMBL" id="AKN21494.1"/>
    </source>
</evidence>
<feature type="transmembrane region" description="Helical" evidence="2">
    <location>
        <begin position="224"/>
        <end position="242"/>
    </location>
</feature>
<proteinExistence type="evidence at transcript level"/>
<keyword evidence="2" id="KW-0812">Transmembrane</keyword>
<reference evidence="3" key="1">
    <citation type="journal article" date="2015" name="Elife">
        <title>Stem cells and fluid flow drive cyst formation in an invertebrate excretory organ.</title>
        <authorList>
            <person name="Thi-Kim Vu H."/>
            <person name="Rink J.C."/>
            <person name="McKinney S.A."/>
            <person name="McClain M."/>
            <person name="Lakshmanaperumal N."/>
            <person name="Alexander R."/>
            <person name="Sanchez Alvarado A."/>
        </authorList>
    </citation>
    <scope>NUCLEOTIDE SEQUENCE</scope>
</reference>
<protein>
    <submittedName>
        <fullName evidence="3">Slc15a-8</fullName>
    </submittedName>
</protein>
<keyword evidence="1" id="KW-0653">Protein transport</keyword>
<organism evidence="3">
    <name type="scientific">Schmidtea mediterranea</name>
    <name type="common">Freshwater planarian flatworm</name>
    <dbReference type="NCBI Taxonomy" id="79327"/>
    <lineage>
        <taxon>Eukaryota</taxon>
        <taxon>Metazoa</taxon>
        <taxon>Spiralia</taxon>
        <taxon>Lophotrochozoa</taxon>
        <taxon>Platyhelminthes</taxon>
        <taxon>Rhabditophora</taxon>
        <taxon>Seriata</taxon>
        <taxon>Tricladida</taxon>
        <taxon>Continenticola</taxon>
        <taxon>Geoplanoidea</taxon>
        <taxon>Dugesiidae</taxon>
        <taxon>Schmidtea</taxon>
    </lineage>
</organism>
<dbReference type="PANTHER" id="PTHR11654">
    <property type="entry name" value="OLIGOPEPTIDE TRANSPORTER-RELATED"/>
    <property type="match status" value="1"/>
</dbReference>
<keyword evidence="2" id="KW-0472">Membrane</keyword>
<dbReference type="Gene3D" id="1.20.1250.20">
    <property type="entry name" value="MFS general substrate transporter like domains"/>
    <property type="match status" value="1"/>
</dbReference>
<keyword evidence="1" id="KW-0813">Transport</keyword>
<feature type="transmembrane region" description="Helical" evidence="2">
    <location>
        <begin position="379"/>
        <end position="398"/>
    </location>
</feature>
<feature type="transmembrane region" description="Helical" evidence="2">
    <location>
        <begin position="42"/>
        <end position="62"/>
    </location>
</feature>
<accession>A0A0H3YJ38</accession>
<keyword evidence="1" id="KW-0571">Peptide transport</keyword>
<gene>
    <name evidence="3" type="primary">slc15a-8</name>
</gene>
<feature type="transmembrane region" description="Helical" evidence="2">
    <location>
        <begin position="104"/>
        <end position="126"/>
    </location>
</feature>
<dbReference type="InterPro" id="IPR036259">
    <property type="entry name" value="MFS_trans_sf"/>
</dbReference>
<feature type="transmembrane region" description="Helical" evidence="2">
    <location>
        <begin position="69"/>
        <end position="92"/>
    </location>
</feature>
<name>A0A0H3YJ38_SCHMD</name>
<feature type="transmembrane region" description="Helical" evidence="2">
    <location>
        <begin position="276"/>
        <end position="296"/>
    </location>
</feature>
<sequence length="486" mass="55757">MNFQRNISFVFLLVVYFFIYTAFLHVQVNIQAGSLVSSFPKYTNVLLVAIESSSVLLIGLLATFVFPVYFLLIISLSSLMIGISFFTAVAFLNNTKDIQLRLNLGGIIMFGIFYGTFRLLLLCMILDQEQSHFIKRKIIGWLGVINFSFILVYMIPSPIQHPNLMLFPVSFSIIGIILLFFGKFRKIYAVDSNIVNVFQLMKRFNWSEELLISEADINDSERNLISISKSIIFFFLLIPYGICDSQTRFAYQYQSNHMKIPNWNGSLSSLTRKSNFWPITLNCLTVILAYFVLILLKEMNKSQFIQMLFSSIKLQIITGNILMILSTTIGGILELFRLNIYWSYDPKARIPSIYSFNQTIGNITYKAADLTVFAMVPQIVLDGISEVIITTTCIEFMYKQSKKSIKYLGIALFLAADGSGGFSDLFFTIYTFYHESLENDLNNCHLDYIYFGLAGVAFFSWIISIILINRFPHRFTIVQSQKNYES</sequence>